<dbReference type="InterPro" id="IPR000189">
    <property type="entry name" value="Transglyc_AS"/>
</dbReference>
<feature type="domain" description="Transglycosylase SLT" evidence="2">
    <location>
        <begin position="91"/>
        <end position="185"/>
    </location>
</feature>
<evidence type="ECO:0000313" key="4">
    <source>
        <dbReference type="Proteomes" id="UP000242705"/>
    </source>
</evidence>
<dbReference type="GO" id="GO:0008933">
    <property type="term" value="F:peptidoglycan lytic transglycosylase activity"/>
    <property type="evidence" value="ECO:0007669"/>
    <property type="project" value="InterPro"/>
</dbReference>
<name>A0A2T2WKR9_SULTH</name>
<sequence length="285" mass="30406">MLRRTTVRQTTMRFGVGMRWRWRSHPSRWGRVILVVALMLLPWLFVQAMPSAQWWRGLQDQEVLQTAATAPFTLPANAEGRVFRWWPDILIAAQQTKVPPILIAAIMLHESGGVPNAGSPTGAYGLMQIIPSTAQSLPGWYPGARANPGENLILGAELLAENKQATGNWLLATAAYYGGTGFVTPRVSYDAPWSVAAPALAVVPCPGGLGFAACDAANAGLTMTGYVDQVVATMRHVATWQMELALPSSLPNFFPTVASTPGVASDSLVGELDALLEEAGAALAA</sequence>
<dbReference type="Proteomes" id="UP000242705">
    <property type="component" value="Unassembled WGS sequence"/>
</dbReference>
<accession>A0A2T2WKR9</accession>
<dbReference type="GO" id="GO:0016020">
    <property type="term" value="C:membrane"/>
    <property type="evidence" value="ECO:0007669"/>
    <property type="project" value="InterPro"/>
</dbReference>
<protein>
    <recommendedName>
        <fullName evidence="2">Transglycosylase SLT domain-containing protein</fullName>
    </recommendedName>
</protein>
<evidence type="ECO:0000256" key="1">
    <source>
        <dbReference type="ARBA" id="ARBA00007734"/>
    </source>
</evidence>
<dbReference type="PANTHER" id="PTHR37423:SF2">
    <property type="entry name" value="MEMBRANE-BOUND LYTIC MUREIN TRANSGLYCOSYLASE C"/>
    <property type="match status" value="1"/>
</dbReference>
<dbReference type="SUPFAM" id="SSF53955">
    <property type="entry name" value="Lysozyme-like"/>
    <property type="match status" value="1"/>
</dbReference>
<organism evidence="3 4">
    <name type="scientific">Sulfobacillus thermosulfidooxidans</name>
    <dbReference type="NCBI Taxonomy" id="28034"/>
    <lineage>
        <taxon>Bacteria</taxon>
        <taxon>Bacillati</taxon>
        <taxon>Bacillota</taxon>
        <taxon>Clostridia</taxon>
        <taxon>Eubacteriales</taxon>
        <taxon>Clostridiales Family XVII. Incertae Sedis</taxon>
        <taxon>Sulfobacillus</taxon>
    </lineage>
</organism>
<comment type="caution">
    <text evidence="3">The sequence shown here is derived from an EMBL/GenBank/DDBJ whole genome shotgun (WGS) entry which is preliminary data.</text>
</comment>
<gene>
    <name evidence="3" type="ORF">C7B47_16355</name>
</gene>
<reference evidence="3 4" key="1">
    <citation type="journal article" date="2014" name="BMC Genomics">
        <title>Comparison of environmental and isolate Sulfobacillus genomes reveals diverse carbon, sulfur, nitrogen, and hydrogen metabolisms.</title>
        <authorList>
            <person name="Justice N.B."/>
            <person name="Norman A."/>
            <person name="Brown C.T."/>
            <person name="Singh A."/>
            <person name="Thomas B.C."/>
            <person name="Banfield J.F."/>
        </authorList>
    </citation>
    <scope>NUCLEOTIDE SEQUENCE [LARGE SCALE GENOMIC DNA]</scope>
    <source>
        <strain evidence="3">AMDSBA5</strain>
    </source>
</reference>
<proteinExistence type="inferred from homology"/>
<dbReference type="GO" id="GO:0000270">
    <property type="term" value="P:peptidoglycan metabolic process"/>
    <property type="evidence" value="ECO:0007669"/>
    <property type="project" value="InterPro"/>
</dbReference>
<evidence type="ECO:0000259" key="2">
    <source>
        <dbReference type="Pfam" id="PF01464"/>
    </source>
</evidence>
<dbReference type="Gene3D" id="1.10.530.10">
    <property type="match status" value="1"/>
</dbReference>
<comment type="similarity">
    <text evidence="1">Belongs to the transglycosylase Slt family.</text>
</comment>
<dbReference type="InterPro" id="IPR008258">
    <property type="entry name" value="Transglycosylase_SLT_dom_1"/>
</dbReference>
<dbReference type="PANTHER" id="PTHR37423">
    <property type="entry name" value="SOLUBLE LYTIC MUREIN TRANSGLYCOSYLASE-RELATED"/>
    <property type="match status" value="1"/>
</dbReference>
<evidence type="ECO:0000313" key="3">
    <source>
        <dbReference type="EMBL" id="PSR22817.1"/>
    </source>
</evidence>
<dbReference type="Pfam" id="PF01464">
    <property type="entry name" value="SLT"/>
    <property type="match status" value="1"/>
</dbReference>
<dbReference type="InterPro" id="IPR023346">
    <property type="entry name" value="Lysozyme-like_dom_sf"/>
</dbReference>
<dbReference type="AlphaFoldDB" id="A0A2T2WKR9"/>
<dbReference type="PROSITE" id="PS00922">
    <property type="entry name" value="TRANSGLYCOSYLASE"/>
    <property type="match status" value="1"/>
</dbReference>
<dbReference type="EMBL" id="PXYX01000079">
    <property type="protein sequence ID" value="PSR22817.1"/>
    <property type="molecule type" value="Genomic_DNA"/>
</dbReference>